<evidence type="ECO:0000256" key="3">
    <source>
        <dbReference type="HAMAP-Rule" id="MF_00197"/>
    </source>
</evidence>
<feature type="binding site" evidence="3">
    <location>
        <position position="13"/>
    </location>
    <ligand>
        <name>substrate</name>
    </ligand>
</feature>
<dbReference type="EMBL" id="SMAD01000002">
    <property type="protein sequence ID" value="TCS89026.1"/>
    <property type="molecule type" value="Genomic_DNA"/>
</dbReference>
<protein>
    <recommendedName>
        <fullName evidence="3 4">Diaminopimelate epimerase</fullName>
        <shortName evidence="3">DAP epimerase</shortName>
        <ecNumber evidence="3 4">5.1.1.7</ecNumber>
    </recommendedName>
    <alternativeName>
        <fullName evidence="3">PLP-independent amino acid racemase</fullName>
    </alternativeName>
</protein>
<keyword evidence="3" id="KW-0457">Lysine biosynthesis</keyword>
<dbReference type="RefSeq" id="WP_132128120.1">
    <property type="nucleotide sequence ID" value="NZ_CP042432.1"/>
</dbReference>
<comment type="caution">
    <text evidence="3">Lacks conserved residue(s) required for the propagation of feature annotation.</text>
</comment>
<comment type="subcellular location">
    <subcellularLocation>
        <location evidence="3">Cytoplasm</location>
    </subcellularLocation>
</comment>
<dbReference type="OrthoDB" id="9805408at2"/>
<evidence type="ECO:0000313" key="6">
    <source>
        <dbReference type="Proteomes" id="UP000295807"/>
    </source>
</evidence>
<keyword evidence="6" id="KW-1185">Reference proteome</keyword>
<comment type="function">
    <text evidence="3">Catalyzes the stereoinversion of LL-2,6-diaminopimelate (L,L-DAP) to meso-diaminopimelate (meso-DAP), a precursor of L-lysine and an essential component of the bacterial peptidoglycan.</text>
</comment>
<evidence type="ECO:0000256" key="4">
    <source>
        <dbReference type="NCBIfam" id="TIGR00652"/>
    </source>
</evidence>
<name>A0A4R3KWC5_9SPHI</name>
<proteinExistence type="inferred from homology"/>
<evidence type="ECO:0000256" key="1">
    <source>
        <dbReference type="ARBA" id="ARBA00010219"/>
    </source>
</evidence>
<comment type="similarity">
    <text evidence="1 3">Belongs to the diaminopimelate epimerase family.</text>
</comment>
<comment type="catalytic activity">
    <reaction evidence="3">
        <text>(2S,6S)-2,6-diaminopimelate = meso-2,6-diaminopimelate</text>
        <dbReference type="Rhea" id="RHEA:15393"/>
        <dbReference type="ChEBI" id="CHEBI:57609"/>
        <dbReference type="ChEBI" id="CHEBI:57791"/>
        <dbReference type="EC" id="5.1.1.7"/>
    </reaction>
</comment>
<keyword evidence="2 3" id="KW-0413">Isomerase</keyword>
<evidence type="ECO:0000256" key="2">
    <source>
        <dbReference type="ARBA" id="ARBA00023235"/>
    </source>
</evidence>
<organism evidence="5 6">
    <name type="scientific">Anseongella ginsenosidimutans</name>
    <dbReference type="NCBI Taxonomy" id="496056"/>
    <lineage>
        <taxon>Bacteria</taxon>
        <taxon>Pseudomonadati</taxon>
        <taxon>Bacteroidota</taxon>
        <taxon>Sphingobacteriia</taxon>
        <taxon>Sphingobacteriales</taxon>
        <taxon>Sphingobacteriaceae</taxon>
        <taxon>Anseongella</taxon>
    </lineage>
</organism>
<feature type="binding site" evidence="3">
    <location>
        <position position="169"/>
    </location>
    <ligand>
        <name>substrate</name>
    </ligand>
</feature>
<dbReference type="PANTHER" id="PTHR31689">
    <property type="entry name" value="DIAMINOPIMELATE EPIMERASE, CHLOROPLASTIC"/>
    <property type="match status" value="1"/>
</dbReference>
<dbReference type="HAMAP" id="MF_00197">
    <property type="entry name" value="DAP_epimerase"/>
    <property type="match status" value="1"/>
</dbReference>
<dbReference type="GO" id="GO:0005829">
    <property type="term" value="C:cytosol"/>
    <property type="evidence" value="ECO:0007669"/>
    <property type="project" value="TreeGrafter"/>
</dbReference>
<feature type="binding site" evidence="3">
    <location>
        <begin position="74"/>
        <end position="75"/>
    </location>
    <ligand>
        <name>substrate</name>
    </ligand>
</feature>
<comment type="pathway">
    <text evidence="3">Amino-acid biosynthesis; L-lysine biosynthesis via DAP pathway; DL-2,6-diaminopimelate from LL-2,6-diaminopimelate: step 1/1.</text>
</comment>
<keyword evidence="3" id="KW-0028">Amino-acid biosynthesis</keyword>
<accession>A0A4R3KWC5</accession>
<feature type="site" description="Could be important to modulate the pK values of the two catalytic cysteine residues" evidence="3">
    <location>
        <position position="186"/>
    </location>
</feature>
<feature type="site" description="Could be important to modulate the pK values of the two catalytic cysteine residues" evidence="3">
    <location>
        <position position="137"/>
    </location>
</feature>
<feature type="active site" description="Proton donor" evidence="3">
    <location>
        <position position="73"/>
    </location>
</feature>
<feature type="binding site" evidence="3">
    <location>
        <begin position="197"/>
        <end position="198"/>
    </location>
    <ligand>
        <name>substrate</name>
    </ligand>
</feature>
<feature type="active site" description="Proton acceptor" evidence="3">
    <location>
        <position position="196"/>
    </location>
</feature>
<evidence type="ECO:0000313" key="5">
    <source>
        <dbReference type="EMBL" id="TCS89026.1"/>
    </source>
</evidence>
<dbReference type="UniPathway" id="UPA00034">
    <property type="reaction ID" value="UER00025"/>
</dbReference>
<dbReference type="GO" id="GO:0008837">
    <property type="term" value="F:diaminopimelate epimerase activity"/>
    <property type="evidence" value="ECO:0007669"/>
    <property type="project" value="UniProtKB-UniRule"/>
</dbReference>
<comment type="subunit">
    <text evidence="3">Homodimer.</text>
</comment>
<sequence>MQIRFSKYQGAGNDFILIDDRANQVRPDVEVFNKLCDRRFGIGADGIMLVRNHKDFDFEMLYFNADGREGSMCGNGGRCIATFARDLGITGSESHFIAVDGPHRARITGEEVSLEMKDVNGIEINSGDYILDTGSPHLVRMTSTLQELDIVSEGRSVRYNDRFRQEGINVNFVEPFADHYAVRTYERGVENETYACGTGVTAVALAMAVKDKLYGDLKLRLQTKGGLLTVRFHRSGEQSFSGIYLSGPATFVFKGEIFI</sequence>
<dbReference type="Proteomes" id="UP000295807">
    <property type="component" value="Unassembled WGS sequence"/>
</dbReference>
<feature type="binding site" evidence="3">
    <location>
        <begin position="186"/>
        <end position="187"/>
    </location>
    <ligand>
        <name>substrate</name>
    </ligand>
</feature>
<keyword evidence="3" id="KW-0963">Cytoplasm</keyword>
<gene>
    <name evidence="3" type="primary">dapF</name>
    <name evidence="5" type="ORF">EDD80_102218</name>
</gene>
<feature type="binding site" evidence="3">
    <location>
        <position position="64"/>
    </location>
    <ligand>
        <name>substrate</name>
    </ligand>
</feature>
<dbReference type="PANTHER" id="PTHR31689:SF0">
    <property type="entry name" value="DIAMINOPIMELATE EPIMERASE"/>
    <property type="match status" value="1"/>
</dbReference>
<dbReference type="SUPFAM" id="SSF54506">
    <property type="entry name" value="Diaminopimelate epimerase-like"/>
    <property type="match status" value="2"/>
</dbReference>
<dbReference type="Gene3D" id="3.10.310.10">
    <property type="entry name" value="Diaminopimelate Epimerase, Chain A, domain 1"/>
    <property type="match status" value="2"/>
</dbReference>
<dbReference type="EC" id="5.1.1.7" evidence="3 4"/>
<comment type="caution">
    <text evidence="5">The sequence shown here is derived from an EMBL/GenBank/DDBJ whole genome shotgun (WGS) entry which is preliminary data.</text>
</comment>
<dbReference type="InterPro" id="IPR001653">
    <property type="entry name" value="DAP_epimerase_DapF"/>
</dbReference>
<dbReference type="Pfam" id="PF01678">
    <property type="entry name" value="DAP_epimerase"/>
    <property type="match status" value="2"/>
</dbReference>
<dbReference type="NCBIfam" id="TIGR00652">
    <property type="entry name" value="DapF"/>
    <property type="match status" value="1"/>
</dbReference>
<dbReference type="AlphaFoldDB" id="A0A4R3KWC5"/>
<reference evidence="5 6" key="1">
    <citation type="submission" date="2019-03" db="EMBL/GenBank/DDBJ databases">
        <title>Genomic Encyclopedia of Type Strains, Phase IV (KMG-IV): sequencing the most valuable type-strain genomes for metagenomic binning, comparative biology and taxonomic classification.</title>
        <authorList>
            <person name="Goeker M."/>
        </authorList>
    </citation>
    <scope>NUCLEOTIDE SEQUENCE [LARGE SCALE GENOMIC DNA]</scope>
    <source>
        <strain evidence="5 6">DSM 21100</strain>
    </source>
</reference>
<dbReference type="GO" id="GO:0009089">
    <property type="term" value="P:lysine biosynthetic process via diaminopimelate"/>
    <property type="evidence" value="ECO:0007669"/>
    <property type="project" value="UniProtKB-UniRule"/>
</dbReference>